<dbReference type="EMBL" id="JASJOS010000016">
    <property type="protein sequence ID" value="MDJ1484736.1"/>
    <property type="molecule type" value="Genomic_DNA"/>
</dbReference>
<dbReference type="InterPro" id="IPR000962">
    <property type="entry name" value="Znf_DskA_TraR"/>
</dbReference>
<accession>A0AAE3QX02</accession>
<feature type="zinc finger region" description="dksA C4-type" evidence="4">
    <location>
        <begin position="3"/>
        <end position="27"/>
    </location>
</feature>
<evidence type="ECO:0000256" key="4">
    <source>
        <dbReference type="PROSITE-ProRule" id="PRU00510"/>
    </source>
</evidence>
<evidence type="ECO:0000313" key="6">
    <source>
        <dbReference type="EMBL" id="MDJ1484736.1"/>
    </source>
</evidence>
<gene>
    <name evidence="6" type="ORF">QNI16_29825</name>
</gene>
<evidence type="ECO:0000256" key="3">
    <source>
        <dbReference type="ARBA" id="ARBA00022833"/>
    </source>
</evidence>
<feature type="domain" description="Zinc finger DksA/TraR C4-type" evidence="5">
    <location>
        <begin position="3"/>
        <end position="27"/>
    </location>
</feature>
<name>A0AAE3QX02_9BACT</name>
<dbReference type="SUPFAM" id="SSF57716">
    <property type="entry name" value="Glucocorticoid receptor-like (DNA-binding domain)"/>
    <property type="match status" value="1"/>
</dbReference>
<evidence type="ECO:0000259" key="5">
    <source>
        <dbReference type="Pfam" id="PF01258"/>
    </source>
</evidence>
<keyword evidence="1" id="KW-0479">Metal-binding</keyword>
<evidence type="ECO:0000256" key="1">
    <source>
        <dbReference type="ARBA" id="ARBA00022723"/>
    </source>
</evidence>
<sequence>MNCIHCGSEIPEARIKALPNTKTCIDCSKTNRVYGFAVISGKTTYSEIQIVTEETAQDLYTQQDRKGGVATGVQFKNQQPPKLSNFDFE</sequence>
<protein>
    <submittedName>
        <fullName evidence="6">TraR/DksA C4-type zinc finger protein</fullName>
    </submittedName>
</protein>
<keyword evidence="2" id="KW-0863">Zinc-finger</keyword>
<proteinExistence type="predicted"/>
<keyword evidence="3" id="KW-0862">Zinc</keyword>
<dbReference type="PROSITE" id="PS51128">
    <property type="entry name" value="ZF_DKSA_2"/>
    <property type="match status" value="1"/>
</dbReference>
<evidence type="ECO:0000313" key="7">
    <source>
        <dbReference type="Proteomes" id="UP001241110"/>
    </source>
</evidence>
<dbReference type="Gene3D" id="1.20.120.910">
    <property type="entry name" value="DksA, coiled-coil domain"/>
    <property type="match status" value="1"/>
</dbReference>
<organism evidence="6 7">
    <name type="scientific">Xanthocytophaga flava</name>
    <dbReference type="NCBI Taxonomy" id="3048013"/>
    <lineage>
        <taxon>Bacteria</taxon>
        <taxon>Pseudomonadati</taxon>
        <taxon>Bacteroidota</taxon>
        <taxon>Cytophagia</taxon>
        <taxon>Cytophagales</taxon>
        <taxon>Rhodocytophagaceae</taxon>
        <taxon>Xanthocytophaga</taxon>
    </lineage>
</organism>
<reference evidence="6" key="1">
    <citation type="submission" date="2023-05" db="EMBL/GenBank/DDBJ databases">
        <authorList>
            <person name="Zhang X."/>
        </authorList>
    </citation>
    <scope>NUCLEOTIDE SEQUENCE</scope>
    <source>
        <strain evidence="6">YF14B1</strain>
    </source>
</reference>
<dbReference type="GO" id="GO:0008270">
    <property type="term" value="F:zinc ion binding"/>
    <property type="evidence" value="ECO:0007669"/>
    <property type="project" value="UniProtKB-KW"/>
</dbReference>
<evidence type="ECO:0000256" key="2">
    <source>
        <dbReference type="ARBA" id="ARBA00022771"/>
    </source>
</evidence>
<dbReference type="AlphaFoldDB" id="A0AAE3QX02"/>
<dbReference type="Pfam" id="PF01258">
    <property type="entry name" value="zf-dskA_traR"/>
    <property type="match status" value="1"/>
</dbReference>
<comment type="caution">
    <text evidence="6">The sequence shown here is derived from an EMBL/GenBank/DDBJ whole genome shotgun (WGS) entry which is preliminary data.</text>
</comment>
<dbReference type="Proteomes" id="UP001241110">
    <property type="component" value="Unassembled WGS sequence"/>
</dbReference>